<evidence type="ECO:0000256" key="1">
    <source>
        <dbReference type="SAM" id="Phobius"/>
    </source>
</evidence>
<keyword evidence="1" id="KW-1133">Transmembrane helix</keyword>
<dbReference type="InterPro" id="IPR009781">
    <property type="entry name" value="DUF1345"/>
</dbReference>
<gene>
    <name evidence="2" type="ORF">ACE1CC_05640</name>
</gene>
<feature type="transmembrane region" description="Helical" evidence="1">
    <location>
        <begin position="144"/>
        <end position="161"/>
    </location>
</feature>
<dbReference type="Proteomes" id="UP001576774">
    <property type="component" value="Unassembled WGS sequence"/>
</dbReference>
<feature type="transmembrane region" description="Helical" evidence="1">
    <location>
        <begin position="74"/>
        <end position="94"/>
    </location>
</feature>
<evidence type="ECO:0000313" key="3">
    <source>
        <dbReference type="Proteomes" id="UP001576774"/>
    </source>
</evidence>
<dbReference type="EMBL" id="JBHFNQ010000048">
    <property type="protein sequence ID" value="MFB2876356.1"/>
    <property type="molecule type" value="Genomic_DNA"/>
</dbReference>
<protein>
    <submittedName>
        <fullName evidence="2">DUF1345 domain-containing protein</fullName>
    </submittedName>
</protein>
<organism evidence="2 3">
    <name type="scientific">Floridaenema aerugineum BLCC-F46</name>
    <dbReference type="NCBI Taxonomy" id="3153654"/>
    <lineage>
        <taxon>Bacteria</taxon>
        <taxon>Bacillati</taxon>
        <taxon>Cyanobacteriota</taxon>
        <taxon>Cyanophyceae</taxon>
        <taxon>Oscillatoriophycideae</taxon>
        <taxon>Aerosakkonematales</taxon>
        <taxon>Aerosakkonemataceae</taxon>
        <taxon>Floridanema</taxon>
        <taxon>Floridanema aerugineum</taxon>
    </lineage>
</organism>
<dbReference type="RefSeq" id="WP_413269493.1">
    <property type="nucleotide sequence ID" value="NZ_JBHFNQ010000048.1"/>
</dbReference>
<feature type="transmembrane region" description="Helical" evidence="1">
    <location>
        <begin position="49"/>
        <end position="67"/>
    </location>
</feature>
<keyword evidence="1" id="KW-0472">Membrane</keyword>
<evidence type="ECO:0000313" key="2">
    <source>
        <dbReference type="EMBL" id="MFB2876356.1"/>
    </source>
</evidence>
<keyword evidence="3" id="KW-1185">Reference proteome</keyword>
<feature type="transmembrane region" description="Helical" evidence="1">
    <location>
        <begin position="114"/>
        <end position="132"/>
    </location>
</feature>
<keyword evidence="1" id="KW-0812">Transmembrane</keyword>
<comment type="caution">
    <text evidence="2">The sequence shown here is derived from an EMBL/GenBank/DDBJ whole genome shotgun (WGS) entry which is preliminary data.</text>
</comment>
<proteinExistence type="predicted"/>
<name>A0ABV4X222_9CYAN</name>
<feature type="transmembrane region" description="Helical" evidence="1">
    <location>
        <begin position="227"/>
        <end position="251"/>
    </location>
</feature>
<dbReference type="Pfam" id="PF07077">
    <property type="entry name" value="DUF1345"/>
    <property type="match status" value="1"/>
</dbReference>
<accession>A0ABV4X222</accession>
<reference evidence="2 3" key="1">
    <citation type="submission" date="2024-09" db="EMBL/GenBank/DDBJ databases">
        <title>Floridaenema gen nov. (Aerosakkonemataceae, Aerosakkonematales ord. nov., Cyanobacteria) from benthic tropical and subtropical fresh waters, with the description of four new species.</title>
        <authorList>
            <person name="Moretto J.A."/>
            <person name="Berthold D.E."/>
            <person name="Lefler F.W."/>
            <person name="Huang I.-S."/>
            <person name="Laughinghouse H. IV."/>
        </authorList>
    </citation>
    <scope>NUCLEOTIDE SEQUENCE [LARGE SCALE GENOMIC DNA]</scope>
    <source>
        <strain evidence="2 3">BLCC-F46</strain>
    </source>
</reference>
<sequence>MKTFPSRKSGYPIGKRLLRQFKWVLKWKLINSLDLGKLSLSNLNSEGRLAFSVMVAMILFLILPKFVYLDNRILISWIGGVLCFLGLMLLVIGLTTAEQTRNYVQYQEQNADRIFIPVIIAACMSLFAIAFMQSNSQEIPSSHVTFQVILSLTAVVCSWFLTHTMFALHYATCYYRRDFSRPTGYVGGLIFPGDEMPNYWDFMYLAFVVGMTFQSADVLISSSSMRILALAHGAVGFLFSMVILASSVNIASGLM</sequence>